<gene>
    <name evidence="8" type="primary">ODA2</name>
    <name evidence="8" type="ORF">AK812_SmicGene29566</name>
</gene>
<organism evidence="8 9">
    <name type="scientific">Symbiodinium microadriaticum</name>
    <name type="common">Dinoflagellate</name>
    <name type="synonym">Zooxanthella microadriatica</name>
    <dbReference type="NCBI Taxonomy" id="2951"/>
    <lineage>
        <taxon>Eukaryota</taxon>
        <taxon>Sar</taxon>
        <taxon>Alveolata</taxon>
        <taxon>Dinophyceae</taxon>
        <taxon>Suessiales</taxon>
        <taxon>Symbiodiniaceae</taxon>
        <taxon>Symbiodinium</taxon>
    </lineage>
</organism>
<dbReference type="InterPro" id="IPR012340">
    <property type="entry name" value="NA-bd_OB-fold"/>
</dbReference>
<evidence type="ECO:0000259" key="6">
    <source>
        <dbReference type="PROSITE" id="PS50853"/>
    </source>
</evidence>
<dbReference type="EC" id="5.2.1.8" evidence="2"/>
<dbReference type="SMART" id="SM00060">
    <property type="entry name" value="FN3"/>
    <property type="match status" value="2"/>
</dbReference>
<dbReference type="InterPro" id="IPR036116">
    <property type="entry name" value="FN3_sf"/>
</dbReference>
<feature type="region of interest" description="Disordered" evidence="4">
    <location>
        <begin position="476"/>
        <end position="505"/>
    </location>
</feature>
<dbReference type="InterPro" id="IPR001179">
    <property type="entry name" value="PPIase_FKBP_dom"/>
</dbReference>
<dbReference type="GO" id="GO:0007018">
    <property type="term" value="P:microtubule-based movement"/>
    <property type="evidence" value="ECO:0007669"/>
    <property type="project" value="InterPro"/>
</dbReference>
<feature type="domain" description="Fibronectin type-III" evidence="6">
    <location>
        <begin position="1643"/>
        <end position="1753"/>
    </location>
</feature>
<evidence type="ECO:0000313" key="8">
    <source>
        <dbReference type="EMBL" id="OLP89014.1"/>
    </source>
</evidence>
<dbReference type="CDD" id="cd00063">
    <property type="entry name" value="FN3"/>
    <property type="match status" value="1"/>
</dbReference>
<dbReference type="SMART" id="SM00357">
    <property type="entry name" value="CSP"/>
    <property type="match status" value="3"/>
</dbReference>
<dbReference type="GO" id="GO:0051959">
    <property type="term" value="F:dynein light intermediate chain binding"/>
    <property type="evidence" value="ECO:0007669"/>
    <property type="project" value="InterPro"/>
</dbReference>
<keyword evidence="8" id="KW-0969">Cilium</keyword>
<evidence type="ECO:0000256" key="1">
    <source>
        <dbReference type="ARBA" id="ARBA00008887"/>
    </source>
</evidence>
<evidence type="ECO:0000256" key="3">
    <source>
        <dbReference type="SAM" id="Coils"/>
    </source>
</evidence>
<dbReference type="GO" id="GO:0003755">
    <property type="term" value="F:peptidyl-prolyl cis-trans isomerase activity"/>
    <property type="evidence" value="ECO:0007669"/>
    <property type="project" value="UniProtKB-KW"/>
</dbReference>
<dbReference type="PROSITE" id="PS51857">
    <property type="entry name" value="CSD_2"/>
    <property type="match status" value="2"/>
</dbReference>
<accession>A0A1Q9D1I7</accession>
<dbReference type="InterPro" id="IPR011129">
    <property type="entry name" value="CSD"/>
</dbReference>
<feature type="region of interest" description="Disordered" evidence="4">
    <location>
        <begin position="136"/>
        <end position="192"/>
    </location>
</feature>
<name>A0A1Q9D1I7_SYMMI</name>
<feature type="compositionally biased region" description="Basic and acidic residues" evidence="4">
    <location>
        <begin position="1492"/>
        <end position="1501"/>
    </location>
</feature>
<evidence type="ECO:0000256" key="4">
    <source>
        <dbReference type="SAM" id="MobiDB-lite"/>
    </source>
</evidence>
<feature type="domain" description="CSD" evidence="7">
    <location>
        <begin position="409"/>
        <end position="474"/>
    </location>
</feature>
<proteinExistence type="inferred from homology"/>
<dbReference type="InterPro" id="IPR026983">
    <property type="entry name" value="DHC"/>
</dbReference>
<dbReference type="Gene3D" id="3.10.50.40">
    <property type="match status" value="1"/>
</dbReference>
<dbReference type="GO" id="GO:0005858">
    <property type="term" value="C:axonemal dynein complex"/>
    <property type="evidence" value="ECO:0007669"/>
    <property type="project" value="TreeGrafter"/>
</dbReference>
<dbReference type="InterPro" id="IPR046357">
    <property type="entry name" value="PPIase_dom_sf"/>
</dbReference>
<dbReference type="EMBL" id="LSRX01000782">
    <property type="protein sequence ID" value="OLP89014.1"/>
    <property type="molecule type" value="Genomic_DNA"/>
</dbReference>
<keyword evidence="8" id="KW-0282">Flagellum</keyword>
<feature type="domain" description="PPIase FKBP-type" evidence="5">
    <location>
        <begin position="1306"/>
        <end position="1400"/>
    </location>
</feature>
<comment type="caution">
    <text evidence="8">The sequence shown here is derived from an EMBL/GenBank/DDBJ whole genome shotgun (WGS) entry which is preliminary data.</text>
</comment>
<dbReference type="PROSITE" id="PS50853">
    <property type="entry name" value="FN3"/>
    <property type="match status" value="1"/>
</dbReference>
<dbReference type="GO" id="GO:0045505">
    <property type="term" value="F:dynein intermediate chain binding"/>
    <property type="evidence" value="ECO:0007669"/>
    <property type="project" value="InterPro"/>
</dbReference>
<dbReference type="Gene3D" id="2.60.40.10">
    <property type="entry name" value="Immunoglobulins"/>
    <property type="match status" value="1"/>
</dbReference>
<reference evidence="8 9" key="1">
    <citation type="submission" date="2016-02" db="EMBL/GenBank/DDBJ databases">
        <title>Genome analysis of coral dinoflagellate symbionts highlights evolutionary adaptations to a symbiotic lifestyle.</title>
        <authorList>
            <person name="Aranda M."/>
            <person name="Li Y."/>
            <person name="Liew Y.J."/>
            <person name="Baumgarten S."/>
            <person name="Simakov O."/>
            <person name="Wilson M."/>
            <person name="Piel J."/>
            <person name="Ashoor H."/>
            <person name="Bougouffa S."/>
            <person name="Bajic V.B."/>
            <person name="Ryu T."/>
            <person name="Ravasi T."/>
            <person name="Bayer T."/>
            <person name="Micklem G."/>
            <person name="Kim H."/>
            <person name="Bhak J."/>
            <person name="Lajeunesse T.C."/>
            <person name="Voolstra C.R."/>
        </authorList>
    </citation>
    <scope>NUCLEOTIDE SEQUENCE [LARGE SCALE GENOMIC DNA]</scope>
    <source>
        <strain evidence="8 9">CCMP2467</strain>
    </source>
</reference>
<comment type="catalytic activity">
    <reaction evidence="2">
        <text>[protein]-peptidylproline (omega=180) = [protein]-peptidylproline (omega=0)</text>
        <dbReference type="Rhea" id="RHEA:16237"/>
        <dbReference type="Rhea" id="RHEA-COMP:10747"/>
        <dbReference type="Rhea" id="RHEA-COMP:10748"/>
        <dbReference type="ChEBI" id="CHEBI:83833"/>
        <dbReference type="ChEBI" id="CHEBI:83834"/>
        <dbReference type="EC" id="5.2.1.8"/>
    </reaction>
</comment>
<dbReference type="Pfam" id="PF00313">
    <property type="entry name" value="CSD"/>
    <property type="match status" value="1"/>
</dbReference>
<dbReference type="InterPro" id="IPR003961">
    <property type="entry name" value="FN3_dom"/>
</dbReference>
<dbReference type="InterPro" id="IPR013783">
    <property type="entry name" value="Ig-like_fold"/>
</dbReference>
<dbReference type="GO" id="GO:0003676">
    <property type="term" value="F:nucleic acid binding"/>
    <property type="evidence" value="ECO:0007669"/>
    <property type="project" value="InterPro"/>
</dbReference>
<dbReference type="OrthoDB" id="409839at2759"/>
<keyword evidence="3" id="KW-0175">Coiled coil</keyword>
<dbReference type="Proteomes" id="UP000186817">
    <property type="component" value="Unassembled WGS sequence"/>
</dbReference>
<dbReference type="InterPro" id="IPR002059">
    <property type="entry name" value="CSP_DNA-bd"/>
</dbReference>
<sequence length="2228" mass="244091">MCPAGLPHVQGWVDANLRLVSHVLLAELPEDNRLVSLDDFEVRHWMGAQEKICCSDLLESIRIRSHAIRCISSPRGYAAVHSWNPSLAQARLAMAYQLAGLVAVASDESVEEGSEGASVSIQDARQPPPLAFAMPKEQARPPRLWNPVLAPTPSRPSGLPEAFAGRKRGRQSFEADAADDSPQGRDVRQAAQKRQAGEQVYWGLVKSYNPARRSGFIYCPDVKASCGQDVYVFENVLQSGVAGPGDVVAFFIHVSSKGLPQASHPMLRLRCFVDGAYALSGVFKRGSLGYGFIESDVVKAFFGRDVYVHKDLACSVAPGQRVSFNVVLNAQGMPNASDMAECGPDWSPMPPDLSQQVDLAPEEVWAARAQVKVRAHGFGAEGQNMPGSELSLSRQFPAGSARPVPTGMMTSGFIKSFNDSNNYGFIDCEEVKALYGCDTFMHGREFVGHYVGETVQFEVGLSPKGQPQAINVRSFTDGSEQQEMSPPPHKRQRLDTGRRTSPTAPGQALMVFSGTVISVFPESECGFIECKPVRDLFGHDVFVTLQVLAQNLAGPGDLVAFGLSMSDDQKPQAANLLRLKCSTPGFALKGVFKTTANGHCFVECAEVKTFLDRDVYVGKEIASKLVAGSTVSFNAVLNREGKPNVSDAAPCDELWKPTPGDLTAQVMLEPQQPKTATKPLGTGEVCIGQIKSFNPGNNYGFIACEQVRAWYGCDVFLHGREVTPKNLNVGQMVTFEVGLNPQGKPQAVNVAPSGTVAVGCVRTATPRLKPTKSLGYSTMPSTFPSEWCSLARAGVIEQVDIQERHVRHTTEWLVAKNQEIEAAVNDMLGTIVAFPLDAHVRRISESEIIKVKAHYNWSMYQSLLAATKRSLHKVKERLSARPLEDGSTPPAFFEVELQLDGLGVCLQPSMEDIQSAINGGAVALLKCSKMIEAWDTVTIPSTVQLLLNPNLPPVSGTGAQGTFYDRVAQDKEILKVVLLLTGSIQSARDGKNKYLKQFERWSWLWNCDIDEEYKKFRASEPTLDEFEAKLRSFARLDDEFQLMEPRRQISALSLQAGSLARSLRELAGRWKESFARELHTQAFHRLEALSEVIKSTMKKLSREVADGDIDALGHVMRTLREVREKQGEIELELEPVAQMYAMLDSYLPNILDKEEQDARSMLQSRFHSFRAVALGQMRRWLLAQDSITEASNLATFLGQPLKACFQPDDKGAVHYLCYWQCLFTRIGVEWCRAFLVPKGDISRAEALRFLPVLAMGAGGFAGPSHAESGVTTAWKTTPAGDDDDVHTGGVEWEDVKTGTGASPQIGDQIGIQYQIKAFIREREIIVEDTKGKARDFRFGVGQLLPGMDEGIRGMKTGGVRKMRIPGNLAFGDKGLPSAPGRPALPPYSPVEATVTLDFIPGSDAVYDYGESWTKLLAESETRHLELTVKQVQPILAGKAQEISDTKEKQTGDALHAAQSVQVPQALEARQRPLPEPELLVVKFLYLSRLPTGEDARSDPPDRPGPFSTSFVQAGPPLAVPPEEAQLKQRIASAVEAMERNASGLSGSDRASSTECRFKARVTVRLSEAGPGPAAGGPVYFRIDAWSLSTSSLFGRPSQPELFARAFVPINDSKYHRRACTWPMIDAAGNDVAYVTCEFSFARIPSPVQDLHVDVMANDVRLAWLPPANEDKAVPLKGYRVDSRLLGRGKRPSGGASTWLHAGDVEAREARENSFLASGLKPDSLYIFRVCAVNEVGLGEPEELEVQTGPCAPAGCGQPRLAGCSGPVLAVEWDPPMYDGGANLVAYRLWVRPFSVTDADPHEWLEIGHVKHIADSVQRAEIHTEEFDQRIGRYLCRVAAINAAGEVGPATADAVSLTLPNPCAVSRPTPAPNMPLALSDGHGSFGPGMWSNAASSLLTMTINEPGKRKVTVPLFKDGMSAMDLPLGYFGGHADGAGQSSLTSEQASAIGAGHDLALPERLDAFSSWPLPSDLESRHWYHEDAFGSDPGFQDPLSQRAVVPYKAVSGLDEGREVMTQELLQGVLEEKRLLLDASLQNFQHLTDQLSRSPESEALRQRQEESEIEAAGLQAEVAVLSQKLSELEAMTALPYNTGNDDLYGLLHGGPTPPNAGTFKRNLIKTVHAFRRDVEKFRRDYEERGPMVKGIRPGQAVERLKRCKEEYEVHGRKRQIFALGEDLFGLPHQTYPQLDQTEKELDYLSQLYDLYTAVLETIGRWKDYLWVEAYRSGMA</sequence>
<dbReference type="Gene3D" id="2.40.50.140">
    <property type="entry name" value="Nucleic acid-binding proteins"/>
    <property type="match status" value="2"/>
</dbReference>
<protein>
    <recommendedName>
        <fullName evidence="2">peptidylprolyl isomerase</fullName>
        <ecNumber evidence="2">5.2.1.8</ecNumber>
    </recommendedName>
</protein>
<keyword evidence="9" id="KW-1185">Reference proteome</keyword>
<dbReference type="PROSITE" id="PS50059">
    <property type="entry name" value="FKBP_PPIASE"/>
    <property type="match status" value="1"/>
</dbReference>
<feature type="coiled-coil region" evidence="3">
    <location>
        <begin position="2050"/>
        <end position="2084"/>
    </location>
</feature>
<dbReference type="SUPFAM" id="SSF50249">
    <property type="entry name" value="Nucleic acid-binding proteins"/>
    <property type="match status" value="2"/>
</dbReference>
<dbReference type="PANTHER" id="PTHR46532">
    <property type="entry name" value="MALE FERTILITY FACTOR KL5"/>
    <property type="match status" value="1"/>
</dbReference>
<dbReference type="SUPFAM" id="SSF49265">
    <property type="entry name" value="Fibronectin type III"/>
    <property type="match status" value="1"/>
</dbReference>
<comment type="similarity">
    <text evidence="1">Belongs to the dynein heavy chain family.</text>
</comment>
<dbReference type="SUPFAM" id="SSF54534">
    <property type="entry name" value="FKBP-like"/>
    <property type="match status" value="1"/>
</dbReference>
<evidence type="ECO:0000259" key="5">
    <source>
        <dbReference type="PROSITE" id="PS50059"/>
    </source>
</evidence>
<keyword evidence="2" id="KW-0697">Rotamase</keyword>
<dbReference type="Pfam" id="PF00254">
    <property type="entry name" value="FKBP_C"/>
    <property type="match status" value="1"/>
</dbReference>
<keyword evidence="8" id="KW-0966">Cell projection</keyword>
<keyword evidence="2" id="KW-0413">Isomerase</keyword>
<evidence type="ECO:0000313" key="9">
    <source>
        <dbReference type="Proteomes" id="UP000186817"/>
    </source>
</evidence>
<evidence type="ECO:0000256" key="2">
    <source>
        <dbReference type="PROSITE-ProRule" id="PRU00277"/>
    </source>
</evidence>
<feature type="region of interest" description="Disordered" evidence="4">
    <location>
        <begin position="1492"/>
        <end position="1515"/>
    </location>
</feature>
<dbReference type="PANTHER" id="PTHR46532:SF4">
    <property type="entry name" value="AAA+ ATPASE DOMAIN-CONTAINING PROTEIN"/>
    <property type="match status" value="1"/>
</dbReference>
<dbReference type="Pfam" id="PF00041">
    <property type="entry name" value="fn3"/>
    <property type="match status" value="1"/>
</dbReference>
<feature type="domain" description="CSD" evidence="7">
    <location>
        <begin position="685"/>
        <end position="752"/>
    </location>
</feature>
<evidence type="ECO:0000259" key="7">
    <source>
        <dbReference type="PROSITE" id="PS51857"/>
    </source>
</evidence>